<reference evidence="1 2" key="1">
    <citation type="submission" date="2017-07" db="EMBL/GenBank/DDBJ databases">
        <title>Paenibacillus herberti R33 genome sequencing and assembly.</title>
        <authorList>
            <person name="Su W."/>
        </authorList>
    </citation>
    <scope>NUCLEOTIDE SEQUENCE [LARGE SCALE GENOMIC DNA]</scope>
    <source>
        <strain evidence="1 2">R33</strain>
    </source>
</reference>
<dbReference type="EMBL" id="NMUQ01000001">
    <property type="protein sequence ID" value="OXM15488.1"/>
    <property type="molecule type" value="Genomic_DNA"/>
</dbReference>
<dbReference type="OrthoDB" id="2604834at2"/>
<dbReference type="Proteomes" id="UP000215145">
    <property type="component" value="Unassembled WGS sequence"/>
</dbReference>
<comment type="caution">
    <text evidence="1">The sequence shown here is derived from an EMBL/GenBank/DDBJ whole genome shotgun (WGS) entry which is preliminary data.</text>
</comment>
<organism evidence="1 2">
    <name type="scientific">Paenibacillus herberti</name>
    <dbReference type="NCBI Taxonomy" id="1619309"/>
    <lineage>
        <taxon>Bacteria</taxon>
        <taxon>Bacillati</taxon>
        <taxon>Bacillota</taxon>
        <taxon>Bacilli</taxon>
        <taxon>Bacillales</taxon>
        <taxon>Paenibacillaceae</taxon>
        <taxon>Paenibacillus</taxon>
    </lineage>
</organism>
<dbReference type="AlphaFoldDB" id="A0A229P058"/>
<name>A0A229P058_9BACL</name>
<evidence type="ECO:0000313" key="2">
    <source>
        <dbReference type="Proteomes" id="UP000215145"/>
    </source>
</evidence>
<gene>
    <name evidence="1" type="ORF">CGZ75_01750</name>
</gene>
<accession>A0A229P058</accession>
<protein>
    <submittedName>
        <fullName evidence="1">Uncharacterized protein</fullName>
    </submittedName>
</protein>
<evidence type="ECO:0000313" key="1">
    <source>
        <dbReference type="EMBL" id="OXM15488.1"/>
    </source>
</evidence>
<sequence length="159" mass="16711">MAEQFVDLRLSQALNSSTGSVEIFETQFLLIGDIGLQTVSVANTPLAGSVKVMLNGTATFFENLDESNANARVTLVIEKNGGDTFGSGIFIYEELVQPGLVGVDVSFPAVINCADLPTADEVNAGQIRYTLFITSDTPQFSDNVLLSGPVTFNGVAAAG</sequence>
<dbReference type="RefSeq" id="WP_089522579.1">
    <property type="nucleotide sequence ID" value="NZ_NMUQ01000001.1"/>
</dbReference>
<proteinExistence type="predicted"/>
<keyword evidence="2" id="KW-1185">Reference proteome</keyword>